<dbReference type="AlphaFoldDB" id="A0A4R6RNF1"/>
<accession>A0A4R6RNF1</accession>
<dbReference type="SMART" id="SM00939">
    <property type="entry name" value="PepX_C"/>
    <property type="match status" value="1"/>
</dbReference>
<evidence type="ECO:0000259" key="3">
    <source>
        <dbReference type="SMART" id="SM00939"/>
    </source>
</evidence>
<dbReference type="InterPro" id="IPR005674">
    <property type="entry name" value="CocE/Ser_esterase"/>
</dbReference>
<keyword evidence="5" id="KW-1185">Reference proteome</keyword>
<dbReference type="Proteomes" id="UP000294593">
    <property type="component" value="Unassembled WGS sequence"/>
</dbReference>
<dbReference type="SUPFAM" id="SSF53474">
    <property type="entry name" value="alpha/beta-Hydrolases"/>
    <property type="match status" value="1"/>
</dbReference>
<feature type="signal peptide" evidence="2">
    <location>
        <begin position="1"/>
        <end position="38"/>
    </location>
</feature>
<evidence type="ECO:0000313" key="4">
    <source>
        <dbReference type="EMBL" id="TDP88261.1"/>
    </source>
</evidence>
<evidence type="ECO:0000256" key="2">
    <source>
        <dbReference type="SAM" id="SignalP"/>
    </source>
</evidence>
<dbReference type="InterPro" id="IPR008979">
    <property type="entry name" value="Galactose-bd-like_sf"/>
</dbReference>
<dbReference type="Gene3D" id="1.10.3020.10">
    <property type="entry name" value="alpha-amino acid ester hydrolase ( Helical cap domain)"/>
    <property type="match status" value="1"/>
</dbReference>
<dbReference type="Gene3D" id="2.60.120.260">
    <property type="entry name" value="Galactose-binding domain-like"/>
    <property type="match status" value="1"/>
</dbReference>
<reference evidence="4 5" key="1">
    <citation type="submission" date="2019-03" db="EMBL/GenBank/DDBJ databases">
        <title>Genomic Encyclopedia of Type Strains, Phase IV (KMG-IV): sequencing the most valuable type-strain genomes for metagenomic binning, comparative biology and taxonomic classification.</title>
        <authorList>
            <person name="Goeker M."/>
        </authorList>
    </citation>
    <scope>NUCLEOTIDE SEQUENCE [LARGE SCALE GENOMIC DNA]</scope>
    <source>
        <strain evidence="4 5">DSM 11901</strain>
    </source>
</reference>
<dbReference type="OrthoDB" id="9806163at2"/>
<dbReference type="RefSeq" id="WP_133605891.1">
    <property type="nucleotide sequence ID" value="NZ_SNXW01000001.1"/>
</dbReference>
<comment type="caution">
    <text evidence="4">The sequence shown here is derived from an EMBL/GenBank/DDBJ whole genome shotgun (WGS) entry which is preliminary data.</text>
</comment>
<dbReference type="NCBIfam" id="TIGR00976">
    <property type="entry name" value="CocE_NonD"/>
    <property type="match status" value="1"/>
</dbReference>
<evidence type="ECO:0000313" key="5">
    <source>
        <dbReference type="Proteomes" id="UP000294593"/>
    </source>
</evidence>
<dbReference type="InterPro" id="IPR000383">
    <property type="entry name" value="Xaa-Pro-like_dom"/>
</dbReference>
<dbReference type="GO" id="GO:0008239">
    <property type="term" value="F:dipeptidyl-peptidase activity"/>
    <property type="evidence" value="ECO:0007669"/>
    <property type="project" value="InterPro"/>
</dbReference>
<dbReference type="Pfam" id="PF02129">
    <property type="entry name" value="Peptidase_S15"/>
    <property type="match status" value="1"/>
</dbReference>
<feature type="chain" id="PRO_5021013331" description="Xaa-Pro dipeptidyl-peptidase C-terminal domain-containing protein" evidence="2">
    <location>
        <begin position="39"/>
        <end position="691"/>
    </location>
</feature>
<keyword evidence="2" id="KW-0732">Signal</keyword>
<dbReference type="EMBL" id="SNXW01000001">
    <property type="protein sequence ID" value="TDP88261.1"/>
    <property type="molecule type" value="Genomic_DNA"/>
</dbReference>
<sequence>MTHATLTRKTRPATLALRGVAAAMAALCALSLGVDALAQTTTLGTRGSLAQANAPITSNAGSTWKAYARAEDHPGSVTLPLQFITTKSGQKLAVLVSVPADANGRAVAGAFPVILTQTAYRIDLGQLLGTVLGTGNTLLVGGQDRFMNKRGYISVAVDVLGSGMSSDEAQLLGAPEQAGYGEAVDWITRQPWFNGQLGLAGTSYLGITSLLTAQQQHPAVKAVFAQVPMGDAYRGTVGVGGLLNAKFISLWLPLTQSLSVGNSLAINNNPAYAEQIKAANQQHIASIDSWYLPTVANSLSGKTGYASDDGDFWAVRSPVEGAAKVQVPTFLVGSSNDIFQRDEPLLYEQLKRRVNTKLVVLKGSHIQAVLSASAGADTALANGAPGSASLMLQWFDQYLKGIDTGAAALPNVTQFVEGYGLLGTTRFARATDWPHPQMTPQRLYLRGNLALSTQKPTTADTLRTVREPAAPVVTYEKSSDGTAVKASIAINDGSDCSSSFVQWSLGMAGLLPKPCYTNSATVERTQNALIYQTETLTSDLYLNGPIQADIWMRTTNTEAAVAVRVDDVDAFGVATPISTGLMSASFRAVDASRSRVVKGVMVQPWHPFTEASKLPVVPGQAMLVPVEVFPAAALVRKGHKLRIAISASNQAQGVWPTPQQLKANGNVSTILSDPAHPSSVVLPVVPTSALN</sequence>
<name>A0A4R6RNF1_9BURK</name>
<proteinExistence type="predicted"/>
<protein>
    <recommendedName>
        <fullName evidence="3">Xaa-Pro dipeptidyl-peptidase C-terminal domain-containing protein</fullName>
    </recommendedName>
</protein>
<dbReference type="InterPro" id="IPR029058">
    <property type="entry name" value="AB_hydrolase_fold"/>
</dbReference>
<dbReference type="SUPFAM" id="SSF49785">
    <property type="entry name" value="Galactose-binding domain-like"/>
    <property type="match status" value="1"/>
</dbReference>
<feature type="domain" description="Xaa-Pro dipeptidyl-peptidase C-terminal" evidence="3">
    <location>
        <begin position="392"/>
        <end position="681"/>
    </location>
</feature>
<dbReference type="InterPro" id="IPR013736">
    <property type="entry name" value="Xaa-Pro_dipept_C"/>
</dbReference>
<evidence type="ECO:0000256" key="1">
    <source>
        <dbReference type="ARBA" id="ARBA00022801"/>
    </source>
</evidence>
<dbReference type="Pfam" id="PF08530">
    <property type="entry name" value="PepX_C"/>
    <property type="match status" value="1"/>
</dbReference>
<keyword evidence="1" id="KW-0378">Hydrolase</keyword>
<organism evidence="4 5">
    <name type="scientific">Aquabacterium commune</name>
    <dbReference type="NCBI Taxonomy" id="70586"/>
    <lineage>
        <taxon>Bacteria</taxon>
        <taxon>Pseudomonadati</taxon>
        <taxon>Pseudomonadota</taxon>
        <taxon>Betaproteobacteria</taxon>
        <taxon>Burkholderiales</taxon>
        <taxon>Aquabacterium</taxon>
    </lineage>
</organism>
<gene>
    <name evidence="4" type="ORF">EV672_101406</name>
</gene>
<dbReference type="Gene3D" id="3.40.50.1820">
    <property type="entry name" value="alpha/beta hydrolase"/>
    <property type="match status" value="1"/>
</dbReference>